<keyword evidence="2" id="KW-1185">Reference proteome</keyword>
<dbReference type="PANTHER" id="PTHR33116">
    <property type="entry name" value="REVERSE TRANSCRIPTASE ZINC-BINDING DOMAIN-CONTAINING PROTEIN-RELATED-RELATED"/>
    <property type="match status" value="1"/>
</dbReference>
<reference evidence="1 2" key="1">
    <citation type="submission" date="2023-03" db="EMBL/GenBank/DDBJ databases">
        <title>WGS of Gossypium arboreum.</title>
        <authorList>
            <person name="Yu D."/>
        </authorList>
    </citation>
    <scope>NUCLEOTIDE SEQUENCE [LARGE SCALE GENOMIC DNA]</scope>
    <source>
        <tissue evidence="1">Leaf</tissue>
    </source>
</reference>
<dbReference type="PANTHER" id="PTHR33116:SF86">
    <property type="entry name" value="REVERSE TRANSCRIPTASE DOMAIN-CONTAINING PROTEIN"/>
    <property type="match status" value="1"/>
</dbReference>
<name>A0ABR0MAJ2_GOSAR</name>
<evidence type="ECO:0000313" key="2">
    <source>
        <dbReference type="Proteomes" id="UP001358586"/>
    </source>
</evidence>
<accession>A0ABR0MAJ2</accession>
<sequence length="76" mass="8829">MIAKMKNWKLMTLSVGGKDTLIKAVVSVVPTYLMFCFKFPKKLCGEMNSVDSCFWWGSQQEKGSIHWKNWKNMTSF</sequence>
<evidence type="ECO:0000313" key="1">
    <source>
        <dbReference type="EMBL" id="KAK5770264.1"/>
    </source>
</evidence>
<organism evidence="1 2">
    <name type="scientific">Gossypium arboreum</name>
    <name type="common">Tree cotton</name>
    <name type="synonym">Gossypium nanking</name>
    <dbReference type="NCBI Taxonomy" id="29729"/>
    <lineage>
        <taxon>Eukaryota</taxon>
        <taxon>Viridiplantae</taxon>
        <taxon>Streptophyta</taxon>
        <taxon>Embryophyta</taxon>
        <taxon>Tracheophyta</taxon>
        <taxon>Spermatophyta</taxon>
        <taxon>Magnoliopsida</taxon>
        <taxon>eudicotyledons</taxon>
        <taxon>Gunneridae</taxon>
        <taxon>Pentapetalae</taxon>
        <taxon>rosids</taxon>
        <taxon>malvids</taxon>
        <taxon>Malvales</taxon>
        <taxon>Malvaceae</taxon>
        <taxon>Malvoideae</taxon>
        <taxon>Gossypium</taxon>
    </lineage>
</organism>
<dbReference type="Proteomes" id="UP001358586">
    <property type="component" value="Chromosome 13"/>
</dbReference>
<proteinExistence type="predicted"/>
<dbReference type="EMBL" id="JARKNE010000013">
    <property type="protein sequence ID" value="KAK5770264.1"/>
    <property type="molecule type" value="Genomic_DNA"/>
</dbReference>
<comment type="caution">
    <text evidence="1">The sequence shown here is derived from an EMBL/GenBank/DDBJ whole genome shotgun (WGS) entry which is preliminary data.</text>
</comment>
<gene>
    <name evidence="1" type="ORF">PVK06_046414</name>
</gene>
<protein>
    <submittedName>
        <fullName evidence="1">Uncharacterized protein</fullName>
    </submittedName>
</protein>